<protein>
    <recommendedName>
        <fullName evidence="1">KIB1-4 beta-propeller domain-containing protein</fullName>
    </recommendedName>
</protein>
<dbReference type="AlphaFoldDB" id="A0AAV9B7T4"/>
<proteinExistence type="predicted"/>
<name>A0AAV9B7T4_ACOGR</name>
<keyword evidence="3" id="KW-1185">Reference proteome</keyword>
<evidence type="ECO:0000259" key="1">
    <source>
        <dbReference type="Pfam" id="PF03478"/>
    </source>
</evidence>
<dbReference type="Proteomes" id="UP001179952">
    <property type="component" value="Unassembled WGS sequence"/>
</dbReference>
<dbReference type="InterPro" id="IPR050942">
    <property type="entry name" value="F-box_BR-signaling"/>
</dbReference>
<feature type="domain" description="KIB1-4 beta-propeller" evidence="1">
    <location>
        <begin position="1"/>
        <end position="224"/>
    </location>
</feature>
<dbReference type="Pfam" id="PF03478">
    <property type="entry name" value="Beta-prop_KIB1-4"/>
    <property type="match status" value="1"/>
</dbReference>
<accession>A0AAV9B7T4</accession>
<reference evidence="2" key="1">
    <citation type="journal article" date="2023" name="Nat. Commun.">
        <title>Diploid and tetraploid genomes of Acorus and the evolution of monocots.</title>
        <authorList>
            <person name="Ma L."/>
            <person name="Liu K.W."/>
            <person name="Li Z."/>
            <person name="Hsiao Y.Y."/>
            <person name="Qi Y."/>
            <person name="Fu T."/>
            <person name="Tang G.D."/>
            <person name="Zhang D."/>
            <person name="Sun W.H."/>
            <person name="Liu D.K."/>
            <person name="Li Y."/>
            <person name="Chen G.Z."/>
            <person name="Liu X.D."/>
            <person name="Liao X.Y."/>
            <person name="Jiang Y.T."/>
            <person name="Yu X."/>
            <person name="Hao Y."/>
            <person name="Huang J."/>
            <person name="Zhao X.W."/>
            <person name="Ke S."/>
            <person name="Chen Y.Y."/>
            <person name="Wu W.L."/>
            <person name="Hsu J.L."/>
            <person name="Lin Y.F."/>
            <person name="Huang M.D."/>
            <person name="Li C.Y."/>
            <person name="Huang L."/>
            <person name="Wang Z.W."/>
            <person name="Zhao X."/>
            <person name="Zhong W.Y."/>
            <person name="Peng D.H."/>
            <person name="Ahmad S."/>
            <person name="Lan S."/>
            <person name="Zhang J.S."/>
            <person name="Tsai W.C."/>
            <person name="Van de Peer Y."/>
            <person name="Liu Z.J."/>
        </authorList>
    </citation>
    <scope>NUCLEOTIDE SEQUENCE</scope>
    <source>
        <strain evidence="2">SCP</strain>
    </source>
</reference>
<dbReference type="PANTHER" id="PTHR44259">
    <property type="entry name" value="OS07G0183000 PROTEIN-RELATED"/>
    <property type="match status" value="1"/>
</dbReference>
<dbReference type="EMBL" id="JAUJYN010000005">
    <property type="protein sequence ID" value="KAK1272134.1"/>
    <property type="molecule type" value="Genomic_DNA"/>
</dbReference>
<reference evidence="2" key="2">
    <citation type="submission" date="2023-06" db="EMBL/GenBank/DDBJ databases">
        <authorList>
            <person name="Ma L."/>
            <person name="Liu K.-W."/>
            <person name="Li Z."/>
            <person name="Hsiao Y.-Y."/>
            <person name="Qi Y."/>
            <person name="Fu T."/>
            <person name="Tang G."/>
            <person name="Zhang D."/>
            <person name="Sun W.-H."/>
            <person name="Liu D.-K."/>
            <person name="Li Y."/>
            <person name="Chen G.-Z."/>
            <person name="Liu X.-D."/>
            <person name="Liao X.-Y."/>
            <person name="Jiang Y.-T."/>
            <person name="Yu X."/>
            <person name="Hao Y."/>
            <person name="Huang J."/>
            <person name="Zhao X.-W."/>
            <person name="Ke S."/>
            <person name="Chen Y.-Y."/>
            <person name="Wu W.-L."/>
            <person name="Hsu J.-L."/>
            <person name="Lin Y.-F."/>
            <person name="Huang M.-D."/>
            <person name="Li C.-Y."/>
            <person name="Huang L."/>
            <person name="Wang Z.-W."/>
            <person name="Zhao X."/>
            <person name="Zhong W.-Y."/>
            <person name="Peng D.-H."/>
            <person name="Ahmad S."/>
            <person name="Lan S."/>
            <person name="Zhang J.-S."/>
            <person name="Tsai W.-C."/>
            <person name="Van De Peer Y."/>
            <person name="Liu Z.-J."/>
        </authorList>
    </citation>
    <scope>NUCLEOTIDE SEQUENCE</scope>
    <source>
        <strain evidence="2">SCP</strain>
        <tissue evidence="2">Leaves</tissue>
    </source>
</reference>
<organism evidence="2 3">
    <name type="scientific">Acorus gramineus</name>
    <name type="common">Dwarf sweet flag</name>
    <dbReference type="NCBI Taxonomy" id="55184"/>
    <lineage>
        <taxon>Eukaryota</taxon>
        <taxon>Viridiplantae</taxon>
        <taxon>Streptophyta</taxon>
        <taxon>Embryophyta</taxon>
        <taxon>Tracheophyta</taxon>
        <taxon>Spermatophyta</taxon>
        <taxon>Magnoliopsida</taxon>
        <taxon>Liliopsida</taxon>
        <taxon>Acoraceae</taxon>
        <taxon>Acorus</taxon>
    </lineage>
</organism>
<evidence type="ECO:0000313" key="3">
    <source>
        <dbReference type="Proteomes" id="UP001179952"/>
    </source>
</evidence>
<sequence length="252" mass="29342">MVDDNLDLYLFNPFSTAVVPLPPFRNDFISEPIPRPYGSLVYFVWKAVWFAEPTDPNCIIALLYQWDYTRDMETGVVYYKWGDARWTVLETSLESVDNVVFFNENLYLVDRWGGVKEIDLHQGREITMETWLKGYKYLGAGPSGPLLVAKHMKACEVRPFELFELDRTLKKWVETKSLDEGMFFLGMNTLIWLSSSNLKGCKGNSIYFIYYNMNDRRKDLCIFNLEDGSFGTICGIDEKLLYNGYEWVVPIP</sequence>
<dbReference type="InterPro" id="IPR005174">
    <property type="entry name" value="KIB1-4_b-propeller"/>
</dbReference>
<gene>
    <name evidence="2" type="ORF">QJS04_geneDACA005992</name>
</gene>
<evidence type="ECO:0000313" key="2">
    <source>
        <dbReference type="EMBL" id="KAK1272134.1"/>
    </source>
</evidence>
<comment type="caution">
    <text evidence="2">The sequence shown here is derived from an EMBL/GenBank/DDBJ whole genome shotgun (WGS) entry which is preliminary data.</text>
</comment>